<gene>
    <name evidence="13" type="primary">gpsA</name>
    <name evidence="20" type="ORF">HNR45_000082</name>
</gene>
<feature type="binding site" evidence="13">
    <location>
        <position position="254"/>
    </location>
    <ligand>
        <name>sn-glycerol 3-phosphate</name>
        <dbReference type="ChEBI" id="CHEBI:57597"/>
    </ligand>
</feature>
<dbReference type="GO" id="GO:0005975">
    <property type="term" value="P:carbohydrate metabolic process"/>
    <property type="evidence" value="ECO:0007669"/>
    <property type="project" value="InterPro"/>
</dbReference>
<dbReference type="SUPFAM" id="SSF51735">
    <property type="entry name" value="NAD(P)-binding Rossmann-fold domains"/>
    <property type="match status" value="1"/>
</dbReference>
<dbReference type="NCBIfam" id="NF000942">
    <property type="entry name" value="PRK00094.1-4"/>
    <property type="match status" value="1"/>
</dbReference>
<dbReference type="FunFam" id="1.10.1040.10:FF:000001">
    <property type="entry name" value="Glycerol-3-phosphate dehydrogenase [NAD(P)+]"/>
    <property type="match status" value="1"/>
</dbReference>
<comment type="pathway">
    <text evidence="13">Membrane lipid metabolism; glycerophospholipid metabolism.</text>
</comment>
<dbReference type="InterPro" id="IPR011128">
    <property type="entry name" value="G3P_DH_NAD-dep_N"/>
</dbReference>
<feature type="binding site" evidence="16">
    <location>
        <position position="138"/>
    </location>
    <ligand>
        <name>NAD(+)</name>
        <dbReference type="ChEBI" id="CHEBI:57540"/>
    </ligand>
</feature>
<dbReference type="InterPro" id="IPR013328">
    <property type="entry name" value="6PGD_dom2"/>
</dbReference>
<dbReference type="Pfam" id="PF07479">
    <property type="entry name" value="NAD_Gly3P_dh_C"/>
    <property type="match status" value="1"/>
</dbReference>
<dbReference type="GO" id="GO:0005829">
    <property type="term" value="C:cytosol"/>
    <property type="evidence" value="ECO:0007669"/>
    <property type="project" value="TreeGrafter"/>
</dbReference>
<feature type="binding site" evidence="13">
    <location>
        <position position="31"/>
    </location>
    <ligand>
        <name>NADPH</name>
        <dbReference type="ChEBI" id="CHEBI:57783"/>
    </ligand>
</feature>
<dbReference type="InterPro" id="IPR006109">
    <property type="entry name" value="G3P_DH_NAD-dep_C"/>
</dbReference>
<dbReference type="Proteomes" id="UP000591941">
    <property type="component" value="Unassembled WGS sequence"/>
</dbReference>
<proteinExistence type="inferred from homology"/>
<keyword evidence="21" id="KW-1185">Reference proteome</keyword>
<dbReference type="RefSeq" id="WP_024048782.1">
    <property type="nucleotide sequence ID" value="NZ_CABWNB010000001.1"/>
</dbReference>
<evidence type="ECO:0000256" key="11">
    <source>
        <dbReference type="ARBA" id="ARBA00069372"/>
    </source>
</evidence>
<evidence type="ECO:0000256" key="15">
    <source>
        <dbReference type="PIRSR" id="PIRSR000114-2"/>
    </source>
</evidence>
<feature type="binding site" evidence="13">
    <location>
        <position position="105"/>
    </location>
    <ligand>
        <name>sn-glycerol 3-phosphate</name>
        <dbReference type="ChEBI" id="CHEBI:57597"/>
    </ligand>
</feature>
<evidence type="ECO:0000259" key="19">
    <source>
        <dbReference type="Pfam" id="PF07479"/>
    </source>
</evidence>
<comment type="caution">
    <text evidence="20">The sequence shown here is derived from an EMBL/GenBank/DDBJ whole genome shotgun (WGS) entry which is preliminary data.</text>
</comment>
<dbReference type="InterPro" id="IPR008927">
    <property type="entry name" value="6-PGluconate_DH-like_C_sf"/>
</dbReference>
<evidence type="ECO:0000256" key="2">
    <source>
        <dbReference type="ARBA" id="ARBA00022516"/>
    </source>
</evidence>
<dbReference type="GO" id="GO:0008654">
    <property type="term" value="P:phospholipid biosynthetic process"/>
    <property type="evidence" value="ECO:0007669"/>
    <property type="project" value="UniProtKB-KW"/>
</dbReference>
<reference evidence="20 21" key="1">
    <citation type="submission" date="2020-08" db="EMBL/GenBank/DDBJ databases">
        <title>Genomic Encyclopedia of Type Strains, Phase IV (KMG-IV): sequencing the most valuable type-strain genomes for metagenomic binning, comparative biology and taxonomic classification.</title>
        <authorList>
            <person name="Goeker M."/>
        </authorList>
    </citation>
    <scope>NUCLEOTIDE SEQUENCE [LARGE SCALE GENOMIC DNA]</scope>
    <source>
        <strain evidence="20 21">DSM 21255</strain>
    </source>
</reference>
<dbReference type="OrthoDB" id="9812273at2"/>
<keyword evidence="7 13" id="KW-0594">Phospholipid biosynthesis</keyword>
<dbReference type="GO" id="GO:0051287">
    <property type="term" value="F:NAD binding"/>
    <property type="evidence" value="ECO:0007669"/>
    <property type="project" value="InterPro"/>
</dbReference>
<evidence type="ECO:0000256" key="4">
    <source>
        <dbReference type="ARBA" id="ARBA00023002"/>
    </source>
</evidence>
<protein>
    <recommendedName>
        <fullName evidence="11 13">Glycerol-3-phosphate dehydrogenase [NAD(P)+]</fullName>
        <ecNumber evidence="10 13">1.1.1.94</ecNumber>
    </recommendedName>
    <alternativeName>
        <fullName evidence="13">NAD(P)(+)-dependent glycerol-3-phosphate dehydrogenase</fullName>
    </alternativeName>
    <alternativeName>
        <fullName evidence="12 13">NAD(P)H-dependent dihydroxyacetone-phosphate reductase</fullName>
    </alternativeName>
</protein>
<evidence type="ECO:0000256" key="3">
    <source>
        <dbReference type="ARBA" id="ARBA00022857"/>
    </source>
</evidence>
<evidence type="ECO:0000256" key="10">
    <source>
        <dbReference type="ARBA" id="ARBA00066687"/>
    </source>
</evidence>
<comment type="subcellular location">
    <subcellularLocation>
        <location evidence="13">Cytoplasm</location>
    </subcellularLocation>
</comment>
<dbReference type="Gene3D" id="3.40.50.720">
    <property type="entry name" value="NAD(P)-binding Rossmann-like Domain"/>
    <property type="match status" value="1"/>
</dbReference>
<sequence length="336" mass="35699">MQIAMIGAGAWGIAMARSLAEAHPNVCLYARNAETVAEMTETRQHAAYLPGVLLPNQVKITADLEEAVTNADVVVLATPSKAIGTMAEAIRPWLTENALVISAAKGLSPSGGRLSEDITAALAGVTNEIAVISGPNHAEEVGRLLPAATVVAAARKETAMRAQDVYMLPHLRAYYSTDIIGVEYGGALKNIIALAAGAVDGVGYGDNTRATLITRGLAEIVRYAVHFGARNETLFGLSGMGDLIVTCTSKHSRNHEAGRALAQGLTETQITQGTKKVVEGIRSTHIVYPVAQREGIEMPITEQVYRVLSGESSLQNALQNLMTRAKKEEHQEPVIL</sequence>
<keyword evidence="13" id="KW-0963">Cytoplasm</keyword>
<evidence type="ECO:0000256" key="7">
    <source>
        <dbReference type="ARBA" id="ARBA00023209"/>
    </source>
</evidence>
<feature type="binding site" evidence="13">
    <location>
        <position position="138"/>
    </location>
    <ligand>
        <name>NADPH</name>
        <dbReference type="ChEBI" id="CHEBI:57783"/>
    </ligand>
</feature>
<feature type="binding site" evidence="15">
    <location>
        <position position="105"/>
    </location>
    <ligand>
        <name>substrate</name>
    </ligand>
</feature>
<feature type="binding site" evidence="13">
    <location>
        <position position="277"/>
    </location>
    <ligand>
        <name>NADPH</name>
        <dbReference type="ChEBI" id="CHEBI:57783"/>
    </ligand>
</feature>
<dbReference type="PANTHER" id="PTHR11728:SF1">
    <property type="entry name" value="GLYCEROL-3-PHOSPHATE DEHYDROGENASE [NAD(+)] 2, CHLOROPLASTIC"/>
    <property type="match status" value="1"/>
</dbReference>
<dbReference type="GO" id="GO:0006650">
    <property type="term" value="P:glycerophospholipid metabolic process"/>
    <property type="evidence" value="ECO:0007669"/>
    <property type="project" value="UniProtKB-UniRule"/>
</dbReference>
<feature type="domain" description="Glycerol-3-phosphate dehydrogenase NAD-dependent C-terminal" evidence="19">
    <location>
        <begin position="178"/>
        <end position="318"/>
    </location>
</feature>
<dbReference type="AlphaFoldDB" id="A0A841R1U1"/>
<dbReference type="EC" id="1.1.1.94" evidence="10 13"/>
<evidence type="ECO:0000256" key="5">
    <source>
        <dbReference type="ARBA" id="ARBA00023027"/>
    </source>
</evidence>
<comment type="function">
    <text evidence="13">Catalyzes the reduction of the glycolytic intermediate dihydroxyacetone phosphate (DHAP) to sn-glycerol 3-phosphate (G3P), the key precursor for phospholipid synthesis.</text>
</comment>
<dbReference type="FunFam" id="3.40.50.720:FF:000019">
    <property type="entry name" value="Glycerol-3-phosphate dehydrogenase [NAD(P)+]"/>
    <property type="match status" value="1"/>
</dbReference>
<feature type="binding site" evidence="16">
    <location>
        <begin position="7"/>
        <end position="12"/>
    </location>
    <ligand>
        <name>NAD(+)</name>
        <dbReference type="ChEBI" id="CHEBI:57540"/>
    </ligand>
</feature>
<keyword evidence="3 13" id="KW-0521">NADP</keyword>
<dbReference type="PANTHER" id="PTHR11728">
    <property type="entry name" value="GLYCEROL-3-PHOSPHATE DEHYDROGENASE"/>
    <property type="match status" value="1"/>
</dbReference>
<dbReference type="SUPFAM" id="SSF48179">
    <property type="entry name" value="6-phosphogluconate dehydrogenase C-terminal domain-like"/>
    <property type="match status" value="1"/>
</dbReference>
<dbReference type="InterPro" id="IPR036291">
    <property type="entry name" value="NAD(P)-bd_dom_sf"/>
</dbReference>
<keyword evidence="4 13" id="KW-0560">Oxidoreductase</keyword>
<keyword evidence="2 13" id="KW-0444">Lipid biosynthesis</keyword>
<dbReference type="PRINTS" id="PR00077">
    <property type="entry name" value="GPDHDRGNASE"/>
</dbReference>
<evidence type="ECO:0000256" key="13">
    <source>
        <dbReference type="HAMAP-Rule" id="MF_00394"/>
    </source>
</evidence>
<feature type="binding site" evidence="13">
    <location>
        <position position="252"/>
    </location>
    <ligand>
        <name>sn-glycerol 3-phosphate</name>
        <dbReference type="ChEBI" id="CHEBI:57597"/>
    </ligand>
</feature>
<evidence type="ECO:0000256" key="6">
    <source>
        <dbReference type="ARBA" id="ARBA00023098"/>
    </source>
</evidence>
<feature type="binding site" evidence="15">
    <location>
        <begin position="253"/>
        <end position="254"/>
    </location>
    <ligand>
        <name>substrate</name>
    </ligand>
</feature>
<organism evidence="20 21">
    <name type="scientific">Negativicoccus succinicivorans</name>
    <dbReference type="NCBI Taxonomy" id="620903"/>
    <lineage>
        <taxon>Bacteria</taxon>
        <taxon>Bacillati</taxon>
        <taxon>Bacillota</taxon>
        <taxon>Negativicutes</taxon>
        <taxon>Veillonellales</taxon>
        <taxon>Veillonellaceae</taxon>
        <taxon>Negativicoccus</taxon>
    </lineage>
</organism>
<feature type="binding site" evidence="13">
    <location>
        <position position="253"/>
    </location>
    <ligand>
        <name>sn-glycerol 3-phosphate</name>
        <dbReference type="ChEBI" id="CHEBI:57597"/>
    </ligand>
</feature>
<dbReference type="HAMAP" id="MF_00394">
    <property type="entry name" value="NAD_Glyc3P_dehydrog"/>
    <property type="match status" value="1"/>
</dbReference>
<comment type="catalytic activity">
    <reaction evidence="9">
        <text>sn-glycerol 3-phosphate + NADP(+) = dihydroxyacetone phosphate + NADPH + H(+)</text>
        <dbReference type="Rhea" id="RHEA:11096"/>
        <dbReference type="ChEBI" id="CHEBI:15378"/>
        <dbReference type="ChEBI" id="CHEBI:57597"/>
        <dbReference type="ChEBI" id="CHEBI:57642"/>
        <dbReference type="ChEBI" id="CHEBI:57783"/>
        <dbReference type="ChEBI" id="CHEBI:58349"/>
        <dbReference type="EC" id="1.1.1.94"/>
    </reaction>
    <physiologicalReaction direction="right-to-left" evidence="9">
        <dbReference type="Rhea" id="RHEA:11098"/>
    </physiologicalReaction>
</comment>
<keyword evidence="8 13" id="KW-1208">Phospholipid metabolism</keyword>
<feature type="binding site" evidence="13">
    <location>
        <position position="48"/>
    </location>
    <ligand>
        <name>NADPH</name>
        <dbReference type="ChEBI" id="CHEBI:57783"/>
    </ligand>
</feature>
<dbReference type="GeneID" id="93485366"/>
<dbReference type="GO" id="GO:0046167">
    <property type="term" value="P:glycerol-3-phosphate biosynthetic process"/>
    <property type="evidence" value="ECO:0007669"/>
    <property type="project" value="UniProtKB-UniRule"/>
</dbReference>
<accession>A0A841R1U1</accession>
<evidence type="ECO:0000256" key="12">
    <source>
        <dbReference type="ARBA" id="ARBA00080511"/>
    </source>
</evidence>
<keyword evidence="13" id="KW-0547">Nucleotide-binding</keyword>
<feature type="active site" description="Proton acceptor" evidence="13 14">
    <location>
        <position position="189"/>
    </location>
</feature>
<feature type="domain" description="Glycerol-3-phosphate dehydrogenase NAD-dependent N-terminal" evidence="18">
    <location>
        <begin position="2"/>
        <end position="158"/>
    </location>
</feature>
<dbReference type="EMBL" id="JACHHI010000001">
    <property type="protein sequence ID" value="MBB6477060.1"/>
    <property type="molecule type" value="Genomic_DNA"/>
</dbReference>
<dbReference type="Gene3D" id="1.10.1040.10">
    <property type="entry name" value="N-(1-d-carboxylethyl)-l-norvaline Dehydrogenase, domain 2"/>
    <property type="match status" value="1"/>
</dbReference>
<dbReference type="GO" id="GO:0046168">
    <property type="term" value="P:glycerol-3-phosphate catabolic process"/>
    <property type="evidence" value="ECO:0007669"/>
    <property type="project" value="InterPro"/>
</dbReference>
<feature type="binding site" evidence="13">
    <location>
        <position position="242"/>
    </location>
    <ligand>
        <name>sn-glycerol 3-phosphate</name>
        <dbReference type="ChEBI" id="CHEBI:57597"/>
    </ligand>
</feature>
<comment type="caution">
    <text evidence="13">Lacks conserved residue(s) required for the propagation of feature annotation.</text>
</comment>
<dbReference type="GO" id="GO:0047952">
    <property type="term" value="F:glycerol-3-phosphate dehydrogenase [NAD(P)+] activity"/>
    <property type="evidence" value="ECO:0007669"/>
    <property type="project" value="UniProtKB-UniRule"/>
</dbReference>
<keyword evidence="6 13" id="KW-0443">Lipid metabolism</keyword>
<evidence type="ECO:0000256" key="9">
    <source>
        <dbReference type="ARBA" id="ARBA00052716"/>
    </source>
</evidence>
<feature type="binding site" evidence="13">
    <location>
        <position position="189"/>
    </location>
    <ligand>
        <name>sn-glycerol 3-phosphate</name>
        <dbReference type="ChEBI" id="CHEBI:57597"/>
    </ligand>
</feature>
<comment type="catalytic activity">
    <reaction evidence="13">
        <text>sn-glycerol 3-phosphate + NAD(+) = dihydroxyacetone phosphate + NADH + H(+)</text>
        <dbReference type="Rhea" id="RHEA:11092"/>
        <dbReference type="ChEBI" id="CHEBI:15378"/>
        <dbReference type="ChEBI" id="CHEBI:57540"/>
        <dbReference type="ChEBI" id="CHEBI:57597"/>
        <dbReference type="ChEBI" id="CHEBI:57642"/>
        <dbReference type="ChEBI" id="CHEBI:57945"/>
        <dbReference type="EC" id="1.1.1.94"/>
    </reaction>
</comment>
<feature type="binding site" evidence="13">
    <location>
        <position position="253"/>
    </location>
    <ligand>
        <name>NADPH</name>
        <dbReference type="ChEBI" id="CHEBI:57783"/>
    </ligand>
</feature>
<dbReference type="InterPro" id="IPR006168">
    <property type="entry name" value="G3P_DH_NAD-dep"/>
</dbReference>
<dbReference type="NCBIfam" id="NF000940">
    <property type="entry name" value="PRK00094.1-2"/>
    <property type="match status" value="1"/>
</dbReference>
<feature type="binding site" evidence="16">
    <location>
        <position position="253"/>
    </location>
    <ligand>
        <name>NAD(+)</name>
        <dbReference type="ChEBI" id="CHEBI:57540"/>
    </ligand>
</feature>
<evidence type="ECO:0000256" key="8">
    <source>
        <dbReference type="ARBA" id="ARBA00023264"/>
    </source>
</evidence>
<feature type="binding site" evidence="16">
    <location>
        <position position="276"/>
    </location>
    <ligand>
        <name>NAD(+)</name>
        <dbReference type="ChEBI" id="CHEBI:57540"/>
    </ligand>
</feature>
<feature type="binding site" evidence="13">
    <location>
        <position position="105"/>
    </location>
    <ligand>
        <name>NADPH</name>
        <dbReference type="ChEBI" id="CHEBI:57783"/>
    </ligand>
</feature>
<evidence type="ECO:0000256" key="16">
    <source>
        <dbReference type="PIRSR" id="PIRSR000114-3"/>
    </source>
</evidence>
<keyword evidence="5 13" id="KW-0520">NAD</keyword>
<dbReference type="PROSITE" id="PS00957">
    <property type="entry name" value="NAD_G3PDH"/>
    <property type="match status" value="1"/>
</dbReference>
<feature type="binding site" evidence="13">
    <location>
        <position position="134"/>
    </location>
    <ligand>
        <name>sn-glycerol 3-phosphate</name>
        <dbReference type="ChEBI" id="CHEBI:57597"/>
    </ligand>
</feature>
<evidence type="ECO:0000256" key="1">
    <source>
        <dbReference type="ARBA" id="ARBA00011009"/>
    </source>
</evidence>
<evidence type="ECO:0000259" key="18">
    <source>
        <dbReference type="Pfam" id="PF01210"/>
    </source>
</evidence>
<evidence type="ECO:0000256" key="17">
    <source>
        <dbReference type="RuleBase" id="RU000437"/>
    </source>
</evidence>
<evidence type="ECO:0000313" key="21">
    <source>
        <dbReference type="Proteomes" id="UP000591941"/>
    </source>
</evidence>
<feature type="binding site" evidence="13">
    <location>
        <position position="279"/>
    </location>
    <ligand>
        <name>NADPH</name>
        <dbReference type="ChEBI" id="CHEBI:57783"/>
    </ligand>
</feature>
<dbReference type="PIRSF" id="PIRSF000114">
    <property type="entry name" value="Glycerol-3-P_dh"/>
    <property type="match status" value="1"/>
</dbReference>
<comment type="similarity">
    <text evidence="1 13 17">Belongs to the NAD-dependent glycerol-3-phosphate dehydrogenase family.</text>
</comment>
<feature type="binding site" evidence="13">
    <location>
        <position position="11"/>
    </location>
    <ligand>
        <name>NADPH</name>
        <dbReference type="ChEBI" id="CHEBI:57783"/>
    </ligand>
</feature>
<dbReference type="Pfam" id="PF01210">
    <property type="entry name" value="NAD_Gly3P_dh_N"/>
    <property type="match status" value="1"/>
</dbReference>
<evidence type="ECO:0000313" key="20">
    <source>
        <dbReference type="EMBL" id="MBB6477060.1"/>
    </source>
</evidence>
<dbReference type="UniPathway" id="UPA00940"/>
<evidence type="ECO:0000256" key="14">
    <source>
        <dbReference type="PIRSR" id="PIRSR000114-1"/>
    </source>
</evidence>
<name>A0A841R1U1_9FIRM</name>